<protein>
    <submittedName>
        <fullName evidence="1">Uncharacterized protein</fullName>
    </submittedName>
</protein>
<name>A0A9P5TRF7_GYMJU</name>
<accession>A0A9P5TRF7</accession>
<sequence length="69" mass="8097">MDSDPRFDQAPVQDSERRHGIHYPRMTSRLDSGCRNLKARLSYEGYSTTPNTLDWLYGVFAFLMWVIQV</sequence>
<dbReference type="EMBL" id="JADNYJ010000009">
    <property type="protein sequence ID" value="KAF8909338.1"/>
    <property type="molecule type" value="Genomic_DNA"/>
</dbReference>
<keyword evidence="2" id="KW-1185">Reference proteome</keyword>
<proteinExistence type="predicted"/>
<comment type="caution">
    <text evidence="1">The sequence shown here is derived from an EMBL/GenBank/DDBJ whole genome shotgun (WGS) entry which is preliminary data.</text>
</comment>
<reference evidence="1" key="1">
    <citation type="submission" date="2020-11" db="EMBL/GenBank/DDBJ databases">
        <authorList>
            <consortium name="DOE Joint Genome Institute"/>
            <person name="Ahrendt S."/>
            <person name="Riley R."/>
            <person name="Andreopoulos W."/>
            <person name="LaButti K."/>
            <person name="Pangilinan J."/>
            <person name="Ruiz-duenas F.J."/>
            <person name="Barrasa J.M."/>
            <person name="Sanchez-Garcia M."/>
            <person name="Camarero S."/>
            <person name="Miyauchi S."/>
            <person name="Serrano A."/>
            <person name="Linde D."/>
            <person name="Babiker R."/>
            <person name="Drula E."/>
            <person name="Ayuso-Fernandez I."/>
            <person name="Pacheco R."/>
            <person name="Padilla G."/>
            <person name="Ferreira P."/>
            <person name="Barriuso J."/>
            <person name="Kellner H."/>
            <person name="Castanera R."/>
            <person name="Alfaro M."/>
            <person name="Ramirez L."/>
            <person name="Pisabarro A.G."/>
            <person name="Kuo A."/>
            <person name="Tritt A."/>
            <person name="Lipzen A."/>
            <person name="He G."/>
            <person name="Yan M."/>
            <person name="Ng V."/>
            <person name="Cullen D."/>
            <person name="Martin F."/>
            <person name="Rosso M.-N."/>
            <person name="Henrissat B."/>
            <person name="Hibbett D."/>
            <person name="Martinez A.T."/>
            <person name="Grigoriev I.V."/>
        </authorList>
    </citation>
    <scope>NUCLEOTIDE SEQUENCE</scope>
    <source>
        <strain evidence="1">AH 44721</strain>
    </source>
</reference>
<dbReference type="OrthoDB" id="3268450at2759"/>
<organism evidence="1 2">
    <name type="scientific">Gymnopilus junonius</name>
    <name type="common">Spectacular rustgill mushroom</name>
    <name type="synonym">Gymnopilus spectabilis subsp. junonius</name>
    <dbReference type="NCBI Taxonomy" id="109634"/>
    <lineage>
        <taxon>Eukaryota</taxon>
        <taxon>Fungi</taxon>
        <taxon>Dikarya</taxon>
        <taxon>Basidiomycota</taxon>
        <taxon>Agaricomycotina</taxon>
        <taxon>Agaricomycetes</taxon>
        <taxon>Agaricomycetidae</taxon>
        <taxon>Agaricales</taxon>
        <taxon>Agaricineae</taxon>
        <taxon>Hymenogastraceae</taxon>
        <taxon>Gymnopilus</taxon>
    </lineage>
</organism>
<gene>
    <name evidence="1" type="ORF">CPB84DRAFT_1765883</name>
</gene>
<dbReference type="Proteomes" id="UP000724874">
    <property type="component" value="Unassembled WGS sequence"/>
</dbReference>
<evidence type="ECO:0000313" key="2">
    <source>
        <dbReference type="Proteomes" id="UP000724874"/>
    </source>
</evidence>
<dbReference type="AlphaFoldDB" id="A0A9P5TRF7"/>
<evidence type="ECO:0000313" key="1">
    <source>
        <dbReference type="EMBL" id="KAF8909338.1"/>
    </source>
</evidence>